<keyword evidence="2" id="KW-1133">Transmembrane helix</keyword>
<evidence type="ECO:0000256" key="1">
    <source>
        <dbReference type="SAM" id="MobiDB-lite"/>
    </source>
</evidence>
<dbReference type="AlphaFoldDB" id="A0A420Y3H6"/>
<evidence type="ECO:0000313" key="4">
    <source>
        <dbReference type="Proteomes" id="UP000275385"/>
    </source>
</evidence>
<evidence type="ECO:0000256" key="2">
    <source>
        <dbReference type="SAM" id="Phobius"/>
    </source>
</evidence>
<keyword evidence="2" id="KW-0472">Membrane</keyword>
<protein>
    <submittedName>
        <fullName evidence="3">Uncharacterized protein</fullName>
    </submittedName>
</protein>
<feature type="region of interest" description="Disordered" evidence="1">
    <location>
        <begin position="132"/>
        <end position="170"/>
    </location>
</feature>
<accession>A0A420Y3H6</accession>
<comment type="caution">
    <text evidence="3">The sequence shown here is derived from an EMBL/GenBank/DDBJ whole genome shotgun (WGS) entry which is preliminary data.</text>
</comment>
<gene>
    <name evidence="3" type="ORF">DL546_001234</name>
</gene>
<keyword evidence="4" id="KW-1185">Reference proteome</keyword>
<dbReference type="EMBL" id="QVQW01000056">
    <property type="protein sequence ID" value="RKU42435.1"/>
    <property type="molecule type" value="Genomic_DNA"/>
</dbReference>
<feature type="transmembrane region" description="Helical" evidence="2">
    <location>
        <begin position="91"/>
        <end position="112"/>
    </location>
</feature>
<feature type="compositionally biased region" description="Low complexity" evidence="1">
    <location>
        <begin position="366"/>
        <end position="377"/>
    </location>
</feature>
<dbReference type="STRING" id="177199.A0A420Y3H6"/>
<dbReference type="Proteomes" id="UP000275385">
    <property type="component" value="Unassembled WGS sequence"/>
</dbReference>
<sequence length="393" mass="43427">MTKSVGVLDFCSKWSLQQADKCGECLRFGQDMHYLNNFVTMMNATCIQRPAPGDTISVQGDPFSVIPMNITTPGPKSYYSPDTGFPLGGKVGIAAGGIVFILSLLGCCIIWNGKRRRRRFLRELEEKHLQQGWPHPKTRYGGPDMLETPASQKPLRGWDDAPGSAATEASADRSYQRYFSPYSSQYTSPVSAVQGPAMQNWPAPSPQKLTQIQQQELEYMQAQDELLRQQQQHQSQHQPPAFAQWPTSTQEKLWAMAHERQRAALADGHIGVAIGGDEASLRSKPSNPDLESVPSHLASNNPYGVLHETFETTSPAKGKNREQSEAYEMHEVPSSGGGDDPRYHMPAQPQAPVLHHPGYGRHPSLTRTGTGSSSRARAQWELTEDDAIRGHAV</sequence>
<feature type="region of interest" description="Disordered" evidence="1">
    <location>
        <begin position="311"/>
        <end position="377"/>
    </location>
</feature>
<keyword evidence="2" id="KW-0812">Transmembrane</keyword>
<organism evidence="3 4">
    <name type="scientific">Coniochaeta pulveracea</name>
    <dbReference type="NCBI Taxonomy" id="177199"/>
    <lineage>
        <taxon>Eukaryota</taxon>
        <taxon>Fungi</taxon>
        <taxon>Dikarya</taxon>
        <taxon>Ascomycota</taxon>
        <taxon>Pezizomycotina</taxon>
        <taxon>Sordariomycetes</taxon>
        <taxon>Sordariomycetidae</taxon>
        <taxon>Coniochaetales</taxon>
        <taxon>Coniochaetaceae</taxon>
        <taxon>Coniochaeta</taxon>
    </lineage>
</organism>
<evidence type="ECO:0000313" key="3">
    <source>
        <dbReference type="EMBL" id="RKU42435.1"/>
    </source>
</evidence>
<dbReference type="OrthoDB" id="5239590at2759"/>
<reference evidence="3 4" key="1">
    <citation type="submission" date="2018-08" db="EMBL/GenBank/DDBJ databases">
        <title>Draft genome of the lignicolous fungus Coniochaeta pulveracea.</title>
        <authorList>
            <person name="Borstlap C.J."/>
            <person name="De Witt R.N."/>
            <person name="Botha A."/>
            <person name="Volschenk H."/>
        </authorList>
    </citation>
    <scope>NUCLEOTIDE SEQUENCE [LARGE SCALE GENOMIC DNA]</scope>
    <source>
        <strain evidence="3 4">CAB683</strain>
    </source>
</reference>
<feature type="compositionally biased region" description="Basic and acidic residues" evidence="1">
    <location>
        <begin position="319"/>
        <end position="331"/>
    </location>
</feature>
<proteinExistence type="predicted"/>
<name>A0A420Y3H6_9PEZI</name>